<feature type="compositionally biased region" description="Low complexity" evidence="1">
    <location>
        <begin position="83"/>
        <end position="94"/>
    </location>
</feature>
<feature type="region of interest" description="Disordered" evidence="1">
    <location>
        <begin position="68"/>
        <end position="94"/>
    </location>
</feature>
<evidence type="ECO:0000256" key="1">
    <source>
        <dbReference type="SAM" id="MobiDB-lite"/>
    </source>
</evidence>
<proteinExistence type="predicted"/>
<name>A0ABD3M599_9STRA</name>
<keyword evidence="3" id="KW-1185">Reference proteome</keyword>
<dbReference type="SUPFAM" id="SSF53335">
    <property type="entry name" value="S-adenosyl-L-methionine-dependent methyltransferases"/>
    <property type="match status" value="1"/>
</dbReference>
<comment type="caution">
    <text evidence="2">The sequence shown here is derived from an EMBL/GenBank/DDBJ whole genome shotgun (WGS) entry which is preliminary data.</text>
</comment>
<dbReference type="Proteomes" id="UP001530293">
    <property type="component" value="Unassembled WGS sequence"/>
</dbReference>
<organism evidence="2 3">
    <name type="scientific">Discostella pseudostelligera</name>
    <dbReference type="NCBI Taxonomy" id="259834"/>
    <lineage>
        <taxon>Eukaryota</taxon>
        <taxon>Sar</taxon>
        <taxon>Stramenopiles</taxon>
        <taxon>Ochrophyta</taxon>
        <taxon>Bacillariophyta</taxon>
        <taxon>Coscinodiscophyceae</taxon>
        <taxon>Thalassiosirophycidae</taxon>
        <taxon>Stephanodiscales</taxon>
        <taxon>Stephanodiscaceae</taxon>
        <taxon>Discostella</taxon>
    </lineage>
</organism>
<dbReference type="Gene3D" id="3.40.50.150">
    <property type="entry name" value="Vaccinia Virus protein VP39"/>
    <property type="match status" value="1"/>
</dbReference>
<evidence type="ECO:0000313" key="3">
    <source>
        <dbReference type="Proteomes" id="UP001530293"/>
    </source>
</evidence>
<protein>
    <submittedName>
        <fullName evidence="2">Uncharacterized protein</fullName>
    </submittedName>
</protein>
<feature type="compositionally biased region" description="Basic and acidic residues" evidence="1">
    <location>
        <begin position="232"/>
        <end position="243"/>
    </location>
</feature>
<dbReference type="Pfam" id="PF13578">
    <property type="entry name" value="Methyltransf_24"/>
    <property type="match status" value="1"/>
</dbReference>
<gene>
    <name evidence="2" type="ORF">ACHAWU_008907</name>
</gene>
<reference evidence="2 3" key="1">
    <citation type="submission" date="2024-10" db="EMBL/GenBank/DDBJ databases">
        <title>Updated reference genomes for cyclostephanoid diatoms.</title>
        <authorList>
            <person name="Roberts W.R."/>
            <person name="Alverson A.J."/>
        </authorList>
    </citation>
    <scope>NUCLEOTIDE SEQUENCE [LARGE SCALE GENOMIC DNA]</scope>
    <source>
        <strain evidence="2 3">AJA232-27</strain>
    </source>
</reference>
<dbReference type="EMBL" id="JALLBG020000209">
    <property type="protein sequence ID" value="KAL3759205.1"/>
    <property type="molecule type" value="Genomic_DNA"/>
</dbReference>
<dbReference type="AlphaFoldDB" id="A0ABD3M599"/>
<feature type="region of interest" description="Disordered" evidence="1">
    <location>
        <begin position="225"/>
        <end position="247"/>
    </location>
</feature>
<sequence length="409" mass="45850">MSTTTKRRKGLSSSSALLILVLSGVVMAIVIINISPTRAVAAGERRHRRGWESSMAESVTVKQNTKMEDGNISADNDDTITRNNNPKNNHNYNKYENDDNDDECCGIMCTTPPNACCLSCKQLSSPREHDLLMAMMEGLTVHLMDKHSPSSYNNEHNAWMQTRAWEGNSHIGNRPKQATYYYDWIRSIDNERRVQHVCEIGMNGGHSALIFLAALSKTTVSTTTSRIRRRHQQPDGHGAKLGEVEQNNGDNTAKLTMFDRHEFDYSPSAVSYIEKLYPGRFELHKGDSTKTVPMWTLAMEEGESNKCDIFSVDGDHSYEGARIDILNAIKATRKGGKIILDDMNPDGPTRKAFNSVLSLGREGTSKEEKVVLTDPRCVEDVYIRVGYEDRINGTNAREMYISWCSATVV</sequence>
<accession>A0ABD3M599</accession>
<dbReference type="InterPro" id="IPR029063">
    <property type="entry name" value="SAM-dependent_MTases_sf"/>
</dbReference>
<evidence type="ECO:0000313" key="2">
    <source>
        <dbReference type="EMBL" id="KAL3759205.1"/>
    </source>
</evidence>